<name>A0A6N3HCA1_EUBLI</name>
<feature type="domain" description="HTH cro/C1-type" evidence="1">
    <location>
        <begin position="4"/>
        <end position="60"/>
    </location>
</feature>
<sequence length="119" mass="13666">MNRIKELRKRLGMTQEEFGQKIGVTRGSISHYESEKHGAEPIDRIIYTICAQFGVNPDWLRGGDPPIYVQSETPGLLLHQLQEEYDLSPLDLEIIKAYITLPEADRKGIRKFVKNILTK</sequence>
<dbReference type="SUPFAM" id="SSF47413">
    <property type="entry name" value="lambda repressor-like DNA-binding domains"/>
    <property type="match status" value="1"/>
</dbReference>
<evidence type="ECO:0000259" key="1">
    <source>
        <dbReference type="PROSITE" id="PS50943"/>
    </source>
</evidence>
<dbReference type="Gene3D" id="1.10.260.40">
    <property type="entry name" value="lambda repressor-like DNA-binding domains"/>
    <property type="match status" value="1"/>
</dbReference>
<dbReference type="AlphaFoldDB" id="A0A6N3HCA1"/>
<evidence type="ECO:0000313" key="2">
    <source>
        <dbReference type="EMBL" id="VYU74316.1"/>
    </source>
</evidence>
<dbReference type="PROSITE" id="PS50943">
    <property type="entry name" value="HTH_CROC1"/>
    <property type="match status" value="1"/>
</dbReference>
<dbReference type="GO" id="GO:0003677">
    <property type="term" value="F:DNA binding"/>
    <property type="evidence" value="ECO:0007669"/>
    <property type="project" value="InterPro"/>
</dbReference>
<organism evidence="2">
    <name type="scientific">Eubacterium limosum</name>
    <dbReference type="NCBI Taxonomy" id="1736"/>
    <lineage>
        <taxon>Bacteria</taxon>
        <taxon>Bacillati</taxon>
        <taxon>Bacillota</taxon>
        <taxon>Clostridia</taxon>
        <taxon>Eubacteriales</taxon>
        <taxon>Eubacteriaceae</taxon>
        <taxon>Eubacterium</taxon>
    </lineage>
</organism>
<proteinExistence type="predicted"/>
<protein>
    <submittedName>
        <fullName evidence="2">Transcriptional repressor DicA</fullName>
    </submittedName>
</protein>
<dbReference type="SMART" id="SM00530">
    <property type="entry name" value="HTH_XRE"/>
    <property type="match status" value="1"/>
</dbReference>
<dbReference type="InterPro" id="IPR010982">
    <property type="entry name" value="Lambda_DNA-bd_dom_sf"/>
</dbReference>
<dbReference type="InterPro" id="IPR001387">
    <property type="entry name" value="Cro/C1-type_HTH"/>
</dbReference>
<gene>
    <name evidence="2" type="ORF">ELLFYP34_01133</name>
</gene>
<reference evidence="2" key="1">
    <citation type="submission" date="2019-11" db="EMBL/GenBank/DDBJ databases">
        <authorList>
            <person name="Feng L."/>
        </authorList>
    </citation>
    <scope>NUCLEOTIDE SEQUENCE</scope>
    <source>
        <strain evidence="2">ElimosumLFYP34</strain>
    </source>
</reference>
<accession>A0A6N3HCA1</accession>
<dbReference type="CDD" id="cd00093">
    <property type="entry name" value="HTH_XRE"/>
    <property type="match status" value="1"/>
</dbReference>
<dbReference type="EMBL" id="CACRTR010000023">
    <property type="protein sequence ID" value="VYU74316.1"/>
    <property type="molecule type" value="Genomic_DNA"/>
</dbReference>
<dbReference type="Pfam" id="PF12844">
    <property type="entry name" value="HTH_19"/>
    <property type="match status" value="1"/>
</dbReference>